<keyword evidence="5" id="KW-1185">Reference proteome</keyword>
<protein>
    <submittedName>
        <fullName evidence="4">Integrase</fullName>
    </submittedName>
</protein>
<dbReference type="Pfam" id="PF00589">
    <property type="entry name" value="Phage_integrase"/>
    <property type="match status" value="1"/>
</dbReference>
<dbReference type="PROSITE" id="PS51898">
    <property type="entry name" value="TYR_RECOMBINASE"/>
    <property type="match status" value="1"/>
</dbReference>
<evidence type="ECO:0000313" key="5">
    <source>
        <dbReference type="Proteomes" id="UP000599074"/>
    </source>
</evidence>
<keyword evidence="2" id="KW-0233">DNA recombination</keyword>
<dbReference type="EMBL" id="BOON01000050">
    <property type="protein sequence ID" value="GII25338.1"/>
    <property type="molecule type" value="Genomic_DNA"/>
</dbReference>
<dbReference type="GO" id="GO:0006310">
    <property type="term" value="P:DNA recombination"/>
    <property type="evidence" value="ECO:0007669"/>
    <property type="project" value="UniProtKB-KW"/>
</dbReference>
<dbReference type="Proteomes" id="UP000599074">
    <property type="component" value="Unassembled WGS sequence"/>
</dbReference>
<evidence type="ECO:0000256" key="2">
    <source>
        <dbReference type="ARBA" id="ARBA00023172"/>
    </source>
</evidence>
<feature type="domain" description="Tyr recombinase" evidence="3">
    <location>
        <begin position="185"/>
        <end position="381"/>
    </location>
</feature>
<dbReference type="InterPro" id="IPR050090">
    <property type="entry name" value="Tyrosine_recombinase_XerCD"/>
</dbReference>
<dbReference type="InterPro" id="IPR013762">
    <property type="entry name" value="Integrase-like_cat_sf"/>
</dbReference>
<dbReference type="CDD" id="cd01189">
    <property type="entry name" value="INT_ICEBs1_C_like"/>
    <property type="match status" value="1"/>
</dbReference>
<gene>
    <name evidence="4" type="ORF">Pme01_49350</name>
</gene>
<dbReference type="Pfam" id="PF14657">
    <property type="entry name" value="Arm-DNA-bind_4"/>
    <property type="match status" value="1"/>
</dbReference>
<dbReference type="Gene3D" id="1.10.443.10">
    <property type="entry name" value="Intergrase catalytic core"/>
    <property type="match status" value="1"/>
</dbReference>
<dbReference type="SUPFAM" id="SSF56349">
    <property type="entry name" value="DNA breaking-rejoining enzymes"/>
    <property type="match status" value="1"/>
</dbReference>
<accession>A0A8J3X642</accession>
<reference evidence="4" key="1">
    <citation type="submission" date="2021-01" db="EMBL/GenBank/DDBJ databases">
        <title>Whole genome shotgun sequence of Planosporangium mesophilum NBRC 109066.</title>
        <authorList>
            <person name="Komaki H."/>
            <person name="Tamura T."/>
        </authorList>
    </citation>
    <scope>NUCLEOTIDE SEQUENCE</scope>
    <source>
        <strain evidence="4">NBRC 109066</strain>
    </source>
</reference>
<dbReference type="PANTHER" id="PTHR30349:SF91">
    <property type="entry name" value="INTA PROTEIN"/>
    <property type="match status" value="1"/>
</dbReference>
<dbReference type="GO" id="GO:0003677">
    <property type="term" value="F:DNA binding"/>
    <property type="evidence" value="ECO:0007669"/>
    <property type="project" value="UniProtKB-KW"/>
</dbReference>
<organism evidence="4 5">
    <name type="scientific">Planosporangium mesophilum</name>
    <dbReference type="NCBI Taxonomy" id="689768"/>
    <lineage>
        <taxon>Bacteria</taxon>
        <taxon>Bacillati</taxon>
        <taxon>Actinomycetota</taxon>
        <taxon>Actinomycetes</taxon>
        <taxon>Micromonosporales</taxon>
        <taxon>Micromonosporaceae</taxon>
        <taxon>Planosporangium</taxon>
    </lineage>
</organism>
<dbReference type="AlphaFoldDB" id="A0A8J3X642"/>
<proteinExistence type="predicted"/>
<dbReference type="InterPro" id="IPR010998">
    <property type="entry name" value="Integrase_recombinase_N"/>
</dbReference>
<dbReference type="InterPro" id="IPR028259">
    <property type="entry name" value="AP2-like_int_N"/>
</dbReference>
<dbReference type="InterPro" id="IPR011010">
    <property type="entry name" value="DNA_brk_join_enz"/>
</dbReference>
<dbReference type="PANTHER" id="PTHR30349">
    <property type="entry name" value="PHAGE INTEGRASE-RELATED"/>
    <property type="match status" value="1"/>
</dbReference>
<dbReference type="Gene3D" id="1.10.150.130">
    <property type="match status" value="1"/>
</dbReference>
<evidence type="ECO:0000256" key="1">
    <source>
        <dbReference type="ARBA" id="ARBA00023125"/>
    </source>
</evidence>
<evidence type="ECO:0000313" key="4">
    <source>
        <dbReference type="EMBL" id="GII25338.1"/>
    </source>
</evidence>
<dbReference type="InterPro" id="IPR002104">
    <property type="entry name" value="Integrase_catalytic"/>
</dbReference>
<dbReference type="GO" id="GO:0015074">
    <property type="term" value="P:DNA integration"/>
    <property type="evidence" value="ECO:0007669"/>
    <property type="project" value="InterPro"/>
</dbReference>
<keyword evidence="1" id="KW-0238">DNA-binding</keyword>
<comment type="caution">
    <text evidence="4">The sequence shown here is derived from an EMBL/GenBank/DDBJ whole genome shotgun (WGS) entry which is preliminary data.</text>
</comment>
<sequence length="389" mass="43558">MPPRRRLPPGARWVTLPSGERRVELVVDVGTDPATGKRRQVRRRFKTVDEAVAEYAKLKGEVRTGTYVGQSSLTVAQACENWLAGRRGIRAKTASCYHDALRPVITTYGAVAVQRLTKKDIDDLIPLLVAGKLPRSNGKPRRPWKARTVNLMLFVLGSVLDDLVRQGELARNVVALVDRLPQVKQEMQTYSPAEVKKVLTAARPDRLEPAWLLALSGLRRGEICGMRWADVDLKRRTITIRENNVVVDGLPMKSEPKSERSKRTLPLTDALVEVLKRAKRRQAAERRRAGDAYRDTGYLVVNELGEQLHPETVADKWDTLVKRASVRRIRLHDARHTCGTLMHLQGVPVAVIAAWLGHADPAFTMRTYVHSQDHALHDAARVLGHVTSA</sequence>
<evidence type="ECO:0000259" key="3">
    <source>
        <dbReference type="PROSITE" id="PS51898"/>
    </source>
</evidence>
<name>A0A8J3X642_9ACTN</name>